<name>A0A8H3KVX5_9GLOM</name>
<reference evidence="2" key="1">
    <citation type="submission" date="2019-10" db="EMBL/GenBank/DDBJ databases">
        <title>Conservation and host-specific expression of non-tandemly repeated heterogenous ribosome RNA gene in arbuscular mycorrhizal fungi.</title>
        <authorList>
            <person name="Maeda T."/>
            <person name="Kobayashi Y."/>
            <person name="Nakagawa T."/>
            <person name="Ezawa T."/>
            <person name="Yamaguchi K."/>
            <person name="Bino T."/>
            <person name="Nishimoto Y."/>
            <person name="Shigenobu S."/>
            <person name="Kawaguchi M."/>
        </authorList>
    </citation>
    <scope>NUCLEOTIDE SEQUENCE</scope>
    <source>
        <strain evidence="2">HR1</strain>
    </source>
</reference>
<accession>A0A8H3KVX5</accession>
<comment type="caution">
    <text evidence="2">The sequence shown here is derived from an EMBL/GenBank/DDBJ whole genome shotgun (WGS) entry which is preliminary data.</text>
</comment>
<feature type="compositionally biased region" description="Basic and acidic residues" evidence="1">
    <location>
        <begin position="141"/>
        <end position="161"/>
    </location>
</feature>
<sequence length="161" mass="18880">MVMLNDAASNTSVVTGSWFPGIILARVIKKCNAFKLYRKPDKELSLMEKTELCFGNSNAREVIFNNDPRWTYEEDTPFHDMLTKVCDERPFILVRRAEDIHLSWEELVTFGLTENEWKELVEEEKITQKIRKGSSLEETEHDQRNKKLKIKEKSQVEGEEL</sequence>
<dbReference type="AlphaFoldDB" id="A0A8H3KVX5"/>
<feature type="region of interest" description="Disordered" evidence="1">
    <location>
        <begin position="129"/>
        <end position="161"/>
    </location>
</feature>
<dbReference type="EMBL" id="BLAL01000013">
    <property type="protein sequence ID" value="GES75175.1"/>
    <property type="molecule type" value="Genomic_DNA"/>
</dbReference>
<dbReference type="Proteomes" id="UP000615446">
    <property type="component" value="Unassembled WGS sequence"/>
</dbReference>
<evidence type="ECO:0000256" key="1">
    <source>
        <dbReference type="SAM" id="MobiDB-lite"/>
    </source>
</evidence>
<protein>
    <submittedName>
        <fullName evidence="2">Uncharacterized protein</fullName>
    </submittedName>
</protein>
<evidence type="ECO:0000313" key="3">
    <source>
        <dbReference type="Proteomes" id="UP000615446"/>
    </source>
</evidence>
<gene>
    <name evidence="2" type="ORF">RCL2_000263000</name>
</gene>
<organism evidence="2 3">
    <name type="scientific">Rhizophagus clarus</name>
    <dbReference type="NCBI Taxonomy" id="94130"/>
    <lineage>
        <taxon>Eukaryota</taxon>
        <taxon>Fungi</taxon>
        <taxon>Fungi incertae sedis</taxon>
        <taxon>Mucoromycota</taxon>
        <taxon>Glomeromycotina</taxon>
        <taxon>Glomeromycetes</taxon>
        <taxon>Glomerales</taxon>
        <taxon>Glomeraceae</taxon>
        <taxon>Rhizophagus</taxon>
    </lineage>
</organism>
<proteinExistence type="predicted"/>
<evidence type="ECO:0000313" key="2">
    <source>
        <dbReference type="EMBL" id="GES75175.1"/>
    </source>
</evidence>